<dbReference type="RefSeq" id="WP_111276444.1">
    <property type="nucleotide sequence ID" value="NZ_QFYS01000005.1"/>
</dbReference>
<dbReference type="Proteomes" id="UP000249524">
    <property type="component" value="Unassembled WGS sequence"/>
</dbReference>
<dbReference type="AlphaFoldDB" id="A0A328BG88"/>
<reference evidence="1 2" key="1">
    <citation type="submission" date="2018-05" db="EMBL/GenBank/DDBJ databases">
        <authorList>
            <person name="Lanie J.A."/>
            <person name="Ng W.-L."/>
            <person name="Kazmierczak K.M."/>
            <person name="Andrzejewski T.M."/>
            <person name="Davidsen T.M."/>
            <person name="Wayne K.J."/>
            <person name="Tettelin H."/>
            <person name="Glass J.I."/>
            <person name="Rusch D."/>
            <person name="Podicherti R."/>
            <person name="Tsui H.-C.T."/>
            <person name="Winkler M.E."/>
        </authorList>
    </citation>
    <scope>NUCLEOTIDE SEQUENCE [LARGE SCALE GENOMIC DNA]</scope>
    <source>
        <strain evidence="1 2">BUT-10</strain>
    </source>
</reference>
<evidence type="ECO:0000313" key="2">
    <source>
        <dbReference type="Proteomes" id="UP000249524"/>
    </source>
</evidence>
<dbReference type="InterPro" id="IPR048161">
    <property type="entry name" value="PA2928-like"/>
</dbReference>
<sequence>MRETIVTKSPRRGRKILAFAAVILVLVALVSGAVAFLARQDLVASTADMSGAPLRLATTDGDRVFILTSQWKTYQRRYGGSGRGSSGYSVTHTDLLVDLWAFDARNARPLWRRRVLQERKGVNSGRTLLGAQGGVIWVLDGRRLAGFSPTDGALVADAAAIEAANPALRGLLPSEAQYYHFDTAGLSFWAADGRAWRLAGPGLKFVAAPEKPQPAPDIGIPARISGGVGTYAFYERGLDIGRRWLGLLDQAEARTFLTNRAIGGIDPSGHPRVRLWSAEIVQRQTFFGPRAEYANFAPLPESPEFLHAGLLSDNRTDQPILLRQPDSVLVLHRDRLGKGGHLRLTRIAGPAGRVVWTADLPIEALEAVLPGEESIVLYGRRDERRNLRRADDPNTVSVGQLVAVDLASGRVGAYGFRVKPTKAGDIPPSSTRLDDAR</sequence>
<name>A0A328BG88_9CAUL</name>
<proteinExistence type="predicted"/>
<evidence type="ECO:0000313" key="1">
    <source>
        <dbReference type="EMBL" id="RAK64906.1"/>
    </source>
</evidence>
<dbReference type="NCBIfam" id="NF041516">
    <property type="entry name" value="PA2928_fam"/>
    <property type="match status" value="1"/>
</dbReference>
<organism evidence="1 2">
    <name type="scientific">Phenylobacterium kunshanense</name>
    <dbReference type="NCBI Taxonomy" id="1445034"/>
    <lineage>
        <taxon>Bacteria</taxon>
        <taxon>Pseudomonadati</taxon>
        <taxon>Pseudomonadota</taxon>
        <taxon>Alphaproteobacteria</taxon>
        <taxon>Caulobacterales</taxon>
        <taxon>Caulobacteraceae</taxon>
        <taxon>Phenylobacterium</taxon>
    </lineage>
</organism>
<accession>A0A328BG88</accession>
<gene>
    <name evidence="1" type="ORF">DJ019_12925</name>
</gene>
<protein>
    <submittedName>
        <fullName evidence="1">Uncharacterized protein</fullName>
    </submittedName>
</protein>
<dbReference type="EMBL" id="QFYS01000005">
    <property type="protein sequence ID" value="RAK64906.1"/>
    <property type="molecule type" value="Genomic_DNA"/>
</dbReference>
<comment type="caution">
    <text evidence="1">The sequence shown here is derived from an EMBL/GenBank/DDBJ whole genome shotgun (WGS) entry which is preliminary data.</text>
</comment>
<keyword evidence="2" id="KW-1185">Reference proteome</keyword>
<dbReference type="OrthoDB" id="5965192at2"/>